<comment type="caution">
    <text evidence="1">The sequence shown here is derived from an EMBL/GenBank/DDBJ whole genome shotgun (WGS) entry which is preliminary data.</text>
</comment>
<protein>
    <submittedName>
        <fullName evidence="1">657_t:CDS:1</fullName>
    </submittedName>
</protein>
<dbReference type="Proteomes" id="UP000789525">
    <property type="component" value="Unassembled WGS sequence"/>
</dbReference>
<sequence length="107" mass="11737">MWFESLCDLLYPGMYQSSCSSSRGETQSIFKWDLSVPFLPPMMNAATVARGISTQLVAFTELINTLAATHPSWPHCPHPRYLQSILSFLVVGGVVCASTGSLEQLLV</sequence>
<name>A0ACA9M057_9GLOM</name>
<keyword evidence="2" id="KW-1185">Reference proteome</keyword>
<evidence type="ECO:0000313" key="1">
    <source>
        <dbReference type="EMBL" id="CAG8562089.1"/>
    </source>
</evidence>
<proteinExistence type="predicted"/>
<organism evidence="1 2">
    <name type="scientific">Acaulospora colombiana</name>
    <dbReference type="NCBI Taxonomy" id="27376"/>
    <lineage>
        <taxon>Eukaryota</taxon>
        <taxon>Fungi</taxon>
        <taxon>Fungi incertae sedis</taxon>
        <taxon>Mucoromycota</taxon>
        <taxon>Glomeromycotina</taxon>
        <taxon>Glomeromycetes</taxon>
        <taxon>Diversisporales</taxon>
        <taxon>Acaulosporaceae</taxon>
        <taxon>Acaulospora</taxon>
    </lineage>
</organism>
<evidence type="ECO:0000313" key="2">
    <source>
        <dbReference type="Proteomes" id="UP000789525"/>
    </source>
</evidence>
<accession>A0ACA9M057</accession>
<reference evidence="1" key="1">
    <citation type="submission" date="2021-06" db="EMBL/GenBank/DDBJ databases">
        <authorList>
            <person name="Kallberg Y."/>
            <person name="Tangrot J."/>
            <person name="Rosling A."/>
        </authorList>
    </citation>
    <scope>NUCLEOTIDE SEQUENCE</scope>
    <source>
        <strain evidence="1">CL356</strain>
    </source>
</reference>
<gene>
    <name evidence="1" type="ORF">ACOLOM_LOCUS5276</name>
</gene>
<dbReference type="EMBL" id="CAJVPT010009466">
    <property type="protein sequence ID" value="CAG8562089.1"/>
    <property type="molecule type" value="Genomic_DNA"/>
</dbReference>